<proteinExistence type="predicted"/>
<reference evidence="1" key="1">
    <citation type="journal article" date="2023" name="Mol. Biol. Evol.">
        <title>Third-Generation Sequencing Reveals the Adaptive Role of the Epigenome in Three Deep-Sea Polychaetes.</title>
        <authorList>
            <person name="Perez M."/>
            <person name="Aroh O."/>
            <person name="Sun Y."/>
            <person name="Lan Y."/>
            <person name="Juniper S.K."/>
            <person name="Young C.R."/>
            <person name="Angers B."/>
            <person name="Qian P.Y."/>
        </authorList>
    </citation>
    <scope>NUCLEOTIDE SEQUENCE</scope>
    <source>
        <strain evidence="1">P08H-3</strain>
    </source>
</reference>
<protein>
    <submittedName>
        <fullName evidence="1">Uncharacterized protein</fullName>
    </submittedName>
</protein>
<dbReference type="AlphaFoldDB" id="A0AAD9J9C8"/>
<evidence type="ECO:0000313" key="1">
    <source>
        <dbReference type="EMBL" id="KAK2148924.1"/>
    </source>
</evidence>
<accession>A0AAD9J9C8</accession>
<comment type="caution">
    <text evidence="1">The sequence shown here is derived from an EMBL/GenBank/DDBJ whole genome shotgun (WGS) entry which is preliminary data.</text>
</comment>
<evidence type="ECO:0000313" key="2">
    <source>
        <dbReference type="Proteomes" id="UP001208570"/>
    </source>
</evidence>
<dbReference type="Proteomes" id="UP001208570">
    <property type="component" value="Unassembled WGS sequence"/>
</dbReference>
<gene>
    <name evidence="1" type="ORF">LSH36_474g00037</name>
</gene>
<dbReference type="EMBL" id="JAODUP010000474">
    <property type="protein sequence ID" value="KAK2148924.1"/>
    <property type="molecule type" value="Genomic_DNA"/>
</dbReference>
<name>A0AAD9J9C8_9ANNE</name>
<organism evidence="1 2">
    <name type="scientific">Paralvinella palmiformis</name>
    <dbReference type="NCBI Taxonomy" id="53620"/>
    <lineage>
        <taxon>Eukaryota</taxon>
        <taxon>Metazoa</taxon>
        <taxon>Spiralia</taxon>
        <taxon>Lophotrochozoa</taxon>
        <taxon>Annelida</taxon>
        <taxon>Polychaeta</taxon>
        <taxon>Sedentaria</taxon>
        <taxon>Canalipalpata</taxon>
        <taxon>Terebellida</taxon>
        <taxon>Terebelliformia</taxon>
        <taxon>Alvinellidae</taxon>
        <taxon>Paralvinella</taxon>
    </lineage>
</organism>
<sequence>MNLYPRRNGRSEPLIDLVCLRRFPGVRRASEVKFRFQKTNRNSDSQMADVGEKRKGSVAERKIIIGVPVLPGLPLQSETTIRVDGSDSDSISSNQYEMNEAGVTSHGQHGPSSPVSAAAPLEPKWKMQHVDFIPGSLKGKSEDFERFSVLIDRANEWSKAHPEAAIFCCETVQWTSMDRPIFSDAGMLHKSMYSDKKSRIIRGLRLWYMILDDTFYDRSDKARCPGPFKLACVNYAPEGKNDNMRAMLKRFNEYLFKTAISGRRVLRVETLHQLADCSDPDVTSWMEQPEKSREYYTYFRIFFMFHQGVSQRQTEIGIRDFFPTFDQRSPHSQGYEVYTDMFKRAARWLYLDPHIQLINLQSVFIKVKKDVDGLSNFFERVSFKEHGSAYGSMGHTRTEYIQILRIVYMQQQEQLETATPKMMFHKHFSPVRVRKGMETQSGDDAEPLEYLFEDLRHVEQKINAWLSYSSAVVFGVETIPTRMNTGGQETIGPETTFCFNDREKNQSREYWKVNVRLYIEGRYKEIPVQWATRIVEERTTKT</sequence>
<keyword evidence="2" id="KW-1185">Reference proteome</keyword>